<dbReference type="Proteomes" id="UP001166191">
    <property type="component" value="Unassembled WGS sequence"/>
</dbReference>
<feature type="region of interest" description="Disordered" evidence="1">
    <location>
        <begin position="389"/>
        <end position="489"/>
    </location>
</feature>
<feature type="compositionally biased region" description="Basic and acidic residues" evidence="1">
    <location>
        <begin position="845"/>
        <end position="865"/>
    </location>
</feature>
<proteinExistence type="predicted"/>
<evidence type="ECO:0008006" key="5">
    <source>
        <dbReference type="Google" id="ProtNLM"/>
    </source>
</evidence>
<feature type="compositionally biased region" description="Low complexity" evidence="1">
    <location>
        <begin position="507"/>
        <end position="546"/>
    </location>
</feature>
<feature type="region of interest" description="Disordered" evidence="1">
    <location>
        <begin position="736"/>
        <end position="790"/>
    </location>
</feature>
<feature type="region of interest" description="Disordered" evidence="1">
    <location>
        <begin position="507"/>
        <end position="673"/>
    </location>
</feature>
<feature type="compositionally biased region" description="Low complexity" evidence="1">
    <location>
        <begin position="736"/>
        <end position="754"/>
    </location>
</feature>
<dbReference type="EMBL" id="JAHKNG010000005">
    <property type="protein sequence ID" value="MBU3029520.1"/>
    <property type="molecule type" value="Genomic_DNA"/>
</dbReference>
<keyword evidence="2" id="KW-1133">Transmembrane helix</keyword>
<feature type="transmembrane region" description="Helical" evidence="2">
    <location>
        <begin position="332"/>
        <end position="353"/>
    </location>
</feature>
<evidence type="ECO:0000313" key="3">
    <source>
        <dbReference type="EMBL" id="MBU3029520.1"/>
    </source>
</evidence>
<protein>
    <recommendedName>
        <fullName evidence="5">Meckel syndrome type 1 protein</fullName>
    </recommendedName>
</protein>
<name>A0ABS6AFY7_9RHOB</name>
<feature type="compositionally biased region" description="Low complexity" evidence="1">
    <location>
        <begin position="389"/>
        <end position="426"/>
    </location>
</feature>
<evidence type="ECO:0000256" key="2">
    <source>
        <dbReference type="SAM" id="Phobius"/>
    </source>
</evidence>
<comment type="caution">
    <text evidence="3">The sequence shown here is derived from an EMBL/GenBank/DDBJ whole genome shotgun (WGS) entry which is preliminary data.</text>
</comment>
<gene>
    <name evidence="3" type="ORF">KNW02_05205</name>
</gene>
<keyword evidence="4" id="KW-1185">Reference proteome</keyword>
<feature type="compositionally biased region" description="Low complexity" evidence="1">
    <location>
        <begin position="588"/>
        <end position="633"/>
    </location>
</feature>
<sequence length="1016" mass="102700">MNQHIAAPEFAMSFTQEAVLLERRDGTGWRLLGQVRFAGREMAASLKALRAEAGDGSDSADTVLVIPDDQVLYTTLSVPFGSDTPAVIGRALEAITPCRAEDLAFDWCPADSGDIETLRVAAVARRTLDEAEDFARAQGFRPSGFLARPGDARFEGYPDFGPSRLATEDAARRPFGATDLSKARITAPVIDEAEPAKTAEATPEAPPAPVVSRIIAHHVAPPVPVAPTPAPAAAETADNSAPVQPLQDLPAAAGDNAAATPDDASSEFPAPAVIRHGERKAADNAPRLSPRAAAVHERAAEARAVRASQSAPETLTASGLVTRLRGIRPGRLPAMIGVLVIGLVAVLMLFGGGSAPQPKPVEREMVEVAQPAGPANGIVAADVPEVAAEAPAETLAETPADAPATMTAPAEATPETAVEAAADPAPLDGQAPAVTDPNTAADGPAPDEMAATPGTGAPPEAQADPEAAVDSASAEAVAPADAETPSAEATPTDALTLALTEALAGTAASDRVVADSAGAAAPAPASPATSEAAAQAQGQSASRVASTGQLRSSLRPPNAPVRTTAPAAPDRSPVVPANPLPYSQPDQARAPAMAGTRPPGRPAAARSPAAPVAQPAATPVPAAAPAAQPAQPARSDDAQPLGSSGRPPARPDRHTQLEEGSAPEDGAPVRLTAAERAFLEDLLRDLRTAQAGQAGLDRAEREVLIRLADARPVRKPVAVSQASDNAVRAAVAEAVAASERPSPREPAAAVAAPAGNRDGLGRSARPPTRPGSVLARGGKDPGPGNPSLSSGAVEDAIAAAVANSTALPGAVALTALRTSALPPRRIGGAAAAVAAAATPSAPSADDLRAAAEAQQREAEQRRIDDELQAQAEARARAQAAADAQAEARERAQAEARARAQAEAEARTAAARKQTYTPPEAENEPEVAAKIPEGRGQGSAATAATVADGITLNRTQIIGTVGAGKASRALVRLSNGRIITLRLGDRINGGTITGIGNSRITYVKGGRPQELSVLNGQ</sequence>
<feature type="region of interest" description="Disordered" evidence="1">
    <location>
        <begin position="226"/>
        <end position="248"/>
    </location>
</feature>
<feature type="compositionally biased region" description="Basic and acidic residues" evidence="1">
    <location>
        <begin position="885"/>
        <end position="905"/>
    </location>
</feature>
<accession>A0ABS6AFY7</accession>
<feature type="compositionally biased region" description="Low complexity" evidence="1">
    <location>
        <begin position="868"/>
        <end position="884"/>
    </location>
</feature>
<keyword evidence="2" id="KW-0472">Membrane</keyword>
<reference evidence="3" key="1">
    <citation type="submission" date="2021-06" db="EMBL/GenBank/DDBJ databases">
        <title>Paracoccus bacterium XHP0099 sp. nov., isolated from the surface waters of the Yellow Sea.</title>
        <authorList>
            <person name="Xue H."/>
            <person name="Zhang D."/>
        </authorList>
    </citation>
    <scope>NUCLEOTIDE SEQUENCE</scope>
    <source>
        <strain evidence="3">XHP0099</strain>
    </source>
</reference>
<organism evidence="3 4">
    <name type="scientific">Paracoccus marinaquae</name>
    <dbReference type="NCBI Taxonomy" id="2841926"/>
    <lineage>
        <taxon>Bacteria</taxon>
        <taxon>Pseudomonadati</taxon>
        <taxon>Pseudomonadota</taxon>
        <taxon>Alphaproteobacteria</taxon>
        <taxon>Rhodobacterales</taxon>
        <taxon>Paracoccaceae</taxon>
        <taxon>Paracoccus</taxon>
    </lineage>
</organism>
<dbReference type="RefSeq" id="WP_216032207.1">
    <property type="nucleotide sequence ID" value="NZ_JAHKNG010000005.1"/>
</dbReference>
<feature type="region of interest" description="Disordered" evidence="1">
    <location>
        <begin position="838"/>
        <end position="925"/>
    </location>
</feature>
<evidence type="ECO:0000256" key="1">
    <source>
        <dbReference type="SAM" id="MobiDB-lite"/>
    </source>
</evidence>
<evidence type="ECO:0000313" key="4">
    <source>
        <dbReference type="Proteomes" id="UP001166191"/>
    </source>
</evidence>
<feature type="compositionally biased region" description="Low complexity" evidence="1">
    <location>
        <begin position="450"/>
        <end position="489"/>
    </location>
</feature>
<keyword evidence="2" id="KW-0812">Transmembrane</keyword>